<accession>A0AA37S9U1</accession>
<dbReference type="EMBL" id="BSNM01000011">
    <property type="protein sequence ID" value="GLQ30981.1"/>
    <property type="molecule type" value="Genomic_DNA"/>
</dbReference>
<dbReference type="Proteomes" id="UP001161389">
    <property type="component" value="Unassembled WGS sequence"/>
</dbReference>
<proteinExistence type="predicted"/>
<name>A0AA37S9U1_9GAMM</name>
<reference evidence="2" key="1">
    <citation type="journal article" date="2014" name="Int. J. Syst. Evol. Microbiol.">
        <title>Complete genome sequence of Corynebacterium casei LMG S-19264T (=DSM 44701T), isolated from a smear-ripened cheese.</title>
        <authorList>
            <consortium name="US DOE Joint Genome Institute (JGI-PGF)"/>
            <person name="Walter F."/>
            <person name="Albersmeier A."/>
            <person name="Kalinowski J."/>
            <person name="Ruckert C."/>
        </authorList>
    </citation>
    <scope>NUCLEOTIDE SEQUENCE</scope>
    <source>
        <strain evidence="2">NBRC 110071</strain>
    </source>
</reference>
<dbReference type="AlphaFoldDB" id="A0AA37S9U1"/>
<evidence type="ECO:0000313" key="2">
    <source>
        <dbReference type="EMBL" id="GLQ30981.1"/>
    </source>
</evidence>
<evidence type="ECO:0000256" key="1">
    <source>
        <dbReference type="SAM" id="Phobius"/>
    </source>
</evidence>
<dbReference type="PROSITE" id="PS51257">
    <property type="entry name" value="PROKAR_LIPOPROTEIN"/>
    <property type="match status" value="1"/>
</dbReference>
<protein>
    <submittedName>
        <fullName evidence="2">Uncharacterized protein</fullName>
    </submittedName>
</protein>
<keyword evidence="1" id="KW-1133">Transmembrane helix</keyword>
<keyword evidence="1" id="KW-0812">Transmembrane</keyword>
<keyword evidence="3" id="KW-1185">Reference proteome</keyword>
<keyword evidence="1" id="KW-0472">Membrane</keyword>
<organism evidence="2 3">
    <name type="scientific">Litoribrevibacter albus</name>
    <dbReference type="NCBI Taxonomy" id="1473156"/>
    <lineage>
        <taxon>Bacteria</taxon>
        <taxon>Pseudomonadati</taxon>
        <taxon>Pseudomonadota</taxon>
        <taxon>Gammaproteobacteria</taxon>
        <taxon>Oceanospirillales</taxon>
        <taxon>Oceanospirillaceae</taxon>
        <taxon>Litoribrevibacter</taxon>
    </lineage>
</organism>
<sequence length="179" mass="20136">MTIERTKWSSWLTLVTIFSCALVPLLSAFVLFFWPPDSFSLETTHHGQLITPPLPVNAKQPLQHPENQNRVSEQSSWQLVQIDIKAECKNNPNTPPVSASPTSMQHENEQIIKALGRESHRVTSGYLCLPASPLQAVQATEMTGIVDPNHQLIMVYDSSSDQRAIYQDLKRLLKYSKLG</sequence>
<evidence type="ECO:0000313" key="3">
    <source>
        <dbReference type="Proteomes" id="UP001161389"/>
    </source>
</evidence>
<feature type="transmembrane region" description="Helical" evidence="1">
    <location>
        <begin position="12"/>
        <end position="34"/>
    </location>
</feature>
<dbReference type="RefSeq" id="WP_284380434.1">
    <property type="nucleotide sequence ID" value="NZ_BSNM01000011.1"/>
</dbReference>
<reference evidence="2" key="2">
    <citation type="submission" date="2023-01" db="EMBL/GenBank/DDBJ databases">
        <title>Draft genome sequence of Litoribrevibacter albus strain NBRC 110071.</title>
        <authorList>
            <person name="Sun Q."/>
            <person name="Mori K."/>
        </authorList>
    </citation>
    <scope>NUCLEOTIDE SEQUENCE</scope>
    <source>
        <strain evidence="2">NBRC 110071</strain>
    </source>
</reference>
<comment type="caution">
    <text evidence="2">The sequence shown here is derived from an EMBL/GenBank/DDBJ whole genome shotgun (WGS) entry which is preliminary data.</text>
</comment>
<gene>
    <name evidence="2" type="ORF">GCM10007876_14600</name>
</gene>